<dbReference type="RefSeq" id="WP_206969786.1">
    <property type="nucleotide sequence ID" value="NZ_JAFLRJ010001038.1"/>
</dbReference>
<comment type="caution">
    <text evidence="2">The sequence shown here is derived from an EMBL/GenBank/DDBJ whole genome shotgun (WGS) entry which is preliminary data.</text>
</comment>
<proteinExistence type="predicted"/>
<evidence type="ECO:0000313" key="3">
    <source>
        <dbReference type="Proteomes" id="UP000664167"/>
    </source>
</evidence>
<protein>
    <submittedName>
        <fullName evidence="2">AAA family ATPase</fullName>
    </submittedName>
</protein>
<feature type="non-terminal residue" evidence="2">
    <location>
        <position position="1"/>
    </location>
</feature>
<name>A0A939JMZ6_9ACTN</name>
<organism evidence="2 3">
    <name type="scientific">Streptomyces beijiangensis</name>
    <dbReference type="NCBI Taxonomy" id="163361"/>
    <lineage>
        <taxon>Bacteria</taxon>
        <taxon>Bacillati</taxon>
        <taxon>Actinomycetota</taxon>
        <taxon>Actinomycetes</taxon>
        <taxon>Kitasatosporales</taxon>
        <taxon>Streptomycetaceae</taxon>
        <taxon>Streptomyces</taxon>
    </lineage>
</organism>
<reference evidence="2" key="1">
    <citation type="submission" date="2021-03" db="EMBL/GenBank/DDBJ databases">
        <title>Streptomyces poriferae sp. nov., a novel marine sponge-derived Actinobacteria species with anti-MRSA activity.</title>
        <authorList>
            <person name="Sandoval-Powers M."/>
            <person name="Kralova S."/>
            <person name="Nguyen G.-S."/>
            <person name="Fawwal D."/>
            <person name="Degnes K."/>
            <person name="Klinkenberg G."/>
            <person name="Sletta H."/>
            <person name="Wentzel A."/>
            <person name="Liles M.R."/>
        </authorList>
    </citation>
    <scope>NUCLEOTIDE SEQUENCE</scope>
    <source>
        <strain evidence="2">DSM 41794</strain>
    </source>
</reference>
<accession>A0A939JMZ6</accession>
<feature type="domain" description="Orc1-like AAA ATPase" evidence="1">
    <location>
        <begin position="19"/>
        <end position="87"/>
    </location>
</feature>
<gene>
    <name evidence="2" type="ORF">J0695_40440</name>
</gene>
<dbReference type="EMBL" id="JAFLRJ010001038">
    <property type="protein sequence ID" value="MBO0517955.1"/>
    <property type="molecule type" value="Genomic_DNA"/>
</dbReference>
<keyword evidence="3" id="KW-1185">Reference proteome</keyword>
<sequence>DDLETRRPLGPFRDLVVADSAHAAELGQALKEGGDRQRVYDALRAEMSAPPHPVVLVVEDVHWADEASLDALRFLVRRVDRLPAVLVLTYRDDELGREHPLR</sequence>
<dbReference type="InterPro" id="IPR041664">
    <property type="entry name" value="AAA_16"/>
</dbReference>
<dbReference type="AlphaFoldDB" id="A0A939JMZ6"/>
<dbReference type="Proteomes" id="UP000664167">
    <property type="component" value="Unassembled WGS sequence"/>
</dbReference>
<evidence type="ECO:0000313" key="2">
    <source>
        <dbReference type="EMBL" id="MBO0517955.1"/>
    </source>
</evidence>
<dbReference type="Pfam" id="PF13191">
    <property type="entry name" value="AAA_16"/>
    <property type="match status" value="1"/>
</dbReference>
<feature type="non-terminal residue" evidence="2">
    <location>
        <position position="102"/>
    </location>
</feature>
<evidence type="ECO:0000259" key="1">
    <source>
        <dbReference type="Pfam" id="PF13191"/>
    </source>
</evidence>